<keyword evidence="2" id="KW-1185">Reference proteome</keyword>
<proteinExistence type="predicted"/>
<organism evidence="1 2">
    <name type="scientific">Tumebacillus avium</name>
    <dbReference type="NCBI Taxonomy" id="1903704"/>
    <lineage>
        <taxon>Bacteria</taxon>
        <taxon>Bacillati</taxon>
        <taxon>Bacillota</taxon>
        <taxon>Bacilli</taxon>
        <taxon>Bacillales</taxon>
        <taxon>Alicyclobacillaceae</taxon>
        <taxon>Tumebacillus</taxon>
    </lineage>
</organism>
<reference evidence="2" key="1">
    <citation type="submission" date="2017-05" db="EMBL/GenBank/DDBJ databases">
        <authorList>
            <person name="Sung H."/>
        </authorList>
    </citation>
    <scope>NUCLEOTIDE SEQUENCE [LARGE SCALE GENOMIC DNA]</scope>
    <source>
        <strain evidence="2">AR23208</strain>
    </source>
</reference>
<dbReference type="Proteomes" id="UP000195437">
    <property type="component" value="Chromosome"/>
</dbReference>
<accession>A0A1Y0ILI5</accession>
<dbReference type="OrthoDB" id="2611907at2"/>
<dbReference type="EMBL" id="CP021434">
    <property type="protein sequence ID" value="ARU61372.1"/>
    <property type="molecule type" value="Genomic_DNA"/>
</dbReference>
<evidence type="ECO:0000313" key="2">
    <source>
        <dbReference type="Proteomes" id="UP000195437"/>
    </source>
</evidence>
<evidence type="ECO:0000313" key="1">
    <source>
        <dbReference type="EMBL" id="ARU61372.1"/>
    </source>
</evidence>
<dbReference type="AlphaFoldDB" id="A0A1Y0ILI5"/>
<dbReference type="RefSeq" id="WP_087456751.1">
    <property type="nucleotide sequence ID" value="NZ_CP021434.1"/>
</dbReference>
<gene>
    <name evidence="1" type="ORF">CBW65_10445</name>
</gene>
<protein>
    <submittedName>
        <fullName evidence="1">Uncharacterized protein</fullName>
    </submittedName>
</protein>
<name>A0A1Y0ILI5_9BACL</name>
<dbReference type="KEGG" id="tum:CBW65_10445"/>
<sequence>MKKRVLLLLLAAVILVGGSIYALNREPDLSNVTVKTNFMVGYPNYQTFEELEDRANVIVQARFKGDRKTLNLEKNADMHPMLISLSKIKVDHVFTGGKLVAAGDTLQVYEEGYLQDNAYFSPAGYKWMTTQGEYLLFLSRIRPDEYTIVGAYQGKFDYTITASHTEKPKDAAAFKAAFLDDTYEYFGEHMEKFNEHKKLAIAKYPQSK</sequence>